<evidence type="ECO:0000313" key="14">
    <source>
        <dbReference type="EMBL" id="NMH78631.1"/>
    </source>
</evidence>
<evidence type="ECO:0000256" key="1">
    <source>
        <dbReference type="ARBA" id="ARBA00000085"/>
    </source>
</evidence>
<feature type="transmembrane region" description="Helical" evidence="10">
    <location>
        <begin position="108"/>
        <end position="128"/>
    </location>
</feature>
<evidence type="ECO:0000256" key="7">
    <source>
        <dbReference type="ARBA" id="ARBA00022840"/>
    </source>
</evidence>
<keyword evidence="8" id="KW-0902">Two-component regulatory system</keyword>
<keyword evidence="4" id="KW-0808">Transferase</keyword>
<feature type="region of interest" description="Disordered" evidence="9">
    <location>
        <begin position="350"/>
        <end position="370"/>
    </location>
</feature>
<dbReference type="PANTHER" id="PTHR24421">
    <property type="entry name" value="NITRATE/NITRITE SENSOR PROTEIN NARX-RELATED"/>
    <property type="match status" value="1"/>
</dbReference>
<dbReference type="SUPFAM" id="SSF55874">
    <property type="entry name" value="ATPase domain of HSP90 chaperone/DNA topoisomerase II/histidine kinase"/>
    <property type="match status" value="1"/>
</dbReference>
<comment type="caution">
    <text evidence="14">The sequence shown here is derived from an EMBL/GenBank/DDBJ whole genome shotgun (WGS) entry which is preliminary data.</text>
</comment>
<dbReference type="Gene3D" id="1.20.5.1930">
    <property type="match status" value="1"/>
</dbReference>
<gene>
    <name evidence="14" type="ORF">HF577_16265</name>
</gene>
<dbReference type="Gene3D" id="3.30.565.10">
    <property type="entry name" value="Histidine kinase-like ATPase, C-terminal domain"/>
    <property type="match status" value="1"/>
</dbReference>
<dbReference type="InterPro" id="IPR003594">
    <property type="entry name" value="HATPase_dom"/>
</dbReference>
<dbReference type="InterPro" id="IPR036890">
    <property type="entry name" value="HATPase_C_sf"/>
</dbReference>
<evidence type="ECO:0000256" key="2">
    <source>
        <dbReference type="ARBA" id="ARBA00012438"/>
    </source>
</evidence>
<accession>A0ABX1RE06</accession>
<keyword evidence="3" id="KW-0597">Phosphoprotein</keyword>
<evidence type="ECO:0000256" key="4">
    <source>
        <dbReference type="ARBA" id="ARBA00022679"/>
    </source>
</evidence>
<keyword evidence="5" id="KW-0547">Nucleotide-binding</keyword>
<dbReference type="EMBL" id="JAAXKY010000048">
    <property type="protein sequence ID" value="NMH78631.1"/>
    <property type="molecule type" value="Genomic_DNA"/>
</dbReference>
<dbReference type="Proteomes" id="UP001296706">
    <property type="component" value="Unassembled WGS sequence"/>
</dbReference>
<dbReference type="InterPro" id="IPR050482">
    <property type="entry name" value="Sensor_HK_TwoCompSys"/>
</dbReference>
<organism evidence="14 15">
    <name type="scientific">Pseudonocardia xinjiangensis</name>
    <dbReference type="NCBI Taxonomy" id="75289"/>
    <lineage>
        <taxon>Bacteria</taxon>
        <taxon>Bacillati</taxon>
        <taxon>Actinomycetota</taxon>
        <taxon>Actinomycetes</taxon>
        <taxon>Pseudonocardiales</taxon>
        <taxon>Pseudonocardiaceae</taxon>
        <taxon>Pseudonocardia</taxon>
    </lineage>
</organism>
<feature type="transmembrane region" description="Helical" evidence="10">
    <location>
        <begin position="68"/>
        <end position="88"/>
    </location>
</feature>
<sequence length="499" mass="52554">MAAGTDEPPPRHPAHGLLDTVAATIWSGRLSPPDGRLRLPSGPVRPRRGRLVGGVCAGLARSLGWNVWFIRALLLIINGPLYVLLWVLMPPEGPDGRATDTRGRNVVVWLALLGLGAGTAAVTAAQLAGTGVPTGPAIVVGVAVGTALPVLSWSPLLAWRILAVAELLGLVGFALWTDGVVLRLWPWPIPGLFLLALVLFLVALRYERRIAACAGAVTIVVDVAVAPALTAVPLYAPLLLALVMAAALVLGDSIRTRRHVERRLAQETDRRRQDLARQAVLEERARIARDLHDVVGHHMSMIAIQAEAAAYKVPDLPEPLRVPLTMINQAARAALAETRRIVGLLRVDDADGPADEDAEPDAERFPPPGLDGLDDLVERARRSGIDVSASVLGIPVPLPIAVDVSAYRIVQEALTNVAHHAPGASAEVVIGYHRTSLAVRITDDGPVQGHRSTTGGGGHGLVGMRERVAMLGGRLSVGPADAGGFVVSAQLPIGAENGH</sequence>
<evidence type="ECO:0000313" key="15">
    <source>
        <dbReference type="Proteomes" id="UP001296706"/>
    </source>
</evidence>
<dbReference type="EC" id="2.7.13.3" evidence="2"/>
<feature type="transmembrane region" description="Helical" evidence="10">
    <location>
        <begin position="158"/>
        <end position="176"/>
    </location>
</feature>
<feature type="transmembrane region" description="Helical" evidence="10">
    <location>
        <begin position="182"/>
        <end position="203"/>
    </location>
</feature>
<dbReference type="InterPro" id="IPR007168">
    <property type="entry name" value="Phageshock_PspC_N"/>
</dbReference>
<keyword evidence="10" id="KW-0472">Membrane</keyword>
<dbReference type="Pfam" id="PF04024">
    <property type="entry name" value="PspC"/>
    <property type="match status" value="1"/>
</dbReference>
<feature type="domain" description="Histidine kinase/HSP90-like ATPase" evidence="11">
    <location>
        <begin position="405"/>
        <end position="493"/>
    </location>
</feature>
<evidence type="ECO:0000256" key="3">
    <source>
        <dbReference type="ARBA" id="ARBA00022553"/>
    </source>
</evidence>
<reference evidence="14 15" key="1">
    <citation type="submission" date="2020-04" db="EMBL/GenBank/DDBJ databases">
        <authorList>
            <person name="Klaysubun C."/>
            <person name="Duangmal K."/>
            <person name="Lipun K."/>
        </authorList>
    </citation>
    <scope>NUCLEOTIDE SEQUENCE [LARGE SCALE GENOMIC DNA]</scope>
    <source>
        <strain evidence="14 15">JCM 11839</strain>
    </source>
</reference>
<proteinExistence type="predicted"/>
<feature type="compositionally biased region" description="Acidic residues" evidence="9">
    <location>
        <begin position="350"/>
        <end position="360"/>
    </location>
</feature>
<keyword evidence="6" id="KW-0418">Kinase</keyword>
<keyword evidence="10" id="KW-1133">Transmembrane helix</keyword>
<evidence type="ECO:0000256" key="9">
    <source>
        <dbReference type="SAM" id="MobiDB-lite"/>
    </source>
</evidence>
<evidence type="ECO:0000256" key="6">
    <source>
        <dbReference type="ARBA" id="ARBA00022777"/>
    </source>
</evidence>
<dbReference type="CDD" id="cd16917">
    <property type="entry name" value="HATPase_UhpB-NarQ-NarX-like"/>
    <property type="match status" value="1"/>
</dbReference>
<dbReference type="PANTHER" id="PTHR24421:SF10">
    <property type="entry name" value="NITRATE_NITRITE SENSOR PROTEIN NARQ"/>
    <property type="match status" value="1"/>
</dbReference>
<keyword evidence="7" id="KW-0067">ATP-binding</keyword>
<feature type="transmembrane region" description="Helical" evidence="10">
    <location>
        <begin position="134"/>
        <end position="151"/>
    </location>
</feature>
<evidence type="ECO:0000256" key="8">
    <source>
        <dbReference type="ARBA" id="ARBA00023012"/>
    </source>
</evidence>
<evidence type="ECO:0000256" key="5">
    <source>
        <dbReference type="ARBA" id="ARBA00022741"/>
    </source>
</evidence>
<name>A0ABX1RE06_9PSEU</name>
<feature type="transmembrane region" description="Helical" evidence="10">
    <location>
        <begin position="210"/>
        <end position="229"/>
    </location>
</feature>
<feature type="domain" description="Phage shock protein PspC N-terminal" evidence="12">
    <location>
        <begin position="44"/>
        <end position="92"/>
    </location>
</feature>
<protein>
    <recommendedName>
        <fullName evidence="2">histidine kinase</fullName>
        <ecNumber evidence="2">2.7.13.3</ecNumber>
    </recommendedName>
</protein>
<dbReference type="Pfam" id="PF07730">
    <property type="entry name" value="HisKA_3"/>
    <property type="match status" value="1"/>
</dbReference>
<dbReference type="Pfam" id="PF02518">
    <property type="entry name" value="HATPase_c"/>
    <property type="match status" value="1"/>
</dbReference>
<comment type="catalytic activity">
    <reaction evidence="1">
        <text>ATP + protein L-histidine = ADP + protein N-phospho-L-histidine.</text>
        <dbReference type="EC" id="2.7.13.3"/>
    </reaction>
</comment>
<keyword evidence="15" id="KW-1185">Reference proteome</keyword>
<feature type="domain" description="Signal transduction histidine kinase subgroup 3 dimerisation and phosphoacceptor" evidence="13">
    <location>
        <begin position="283"/>
        <end position="347"/>
    </location>
</feature>
<keyword evidence="10" id="KW-0812">Transmembrane</keyword>
<dbReference type="InterPro" id="IPR011712">
    <property type="entry name" value="Sig_transdc_His_kin_sub3_dim/P"/>
</dbReference>
<evidence type="ECO:0000256" key="10">
    <source>
        <dbReference type="SAM" id="Phobius"/>
    </source>
</evidence>
<dbReference type="RefSeq" id="WP_169396699.1">
    <property type="nucleotide sequence ID" value="NZ_BAAAJH010000042.1"/>
</dbReference>
<evidence type="ECO:0000259" key="11">
    <source>
        <dbReference type="Pfam" id="PF02518"/>
    </source>
</evidence>
<evidence type="ECO:0000259" key="12">
    <source>
        <dbReference type="Pfam" id="PF04024"/>
    </source>
</evidence>
<evidence type="ECO:0000259" key="13">
    <source>
        <dbReference type="Pfam" id="PF07730"/>
    </source>
</evidence>